<protein>
    <recommendedName>
        <fullName evidence="2">DUF1206 domain-containing protein</fullName>
    </recommendedName>
</protein>
<feature type="transmembrane region" description="Helical" evidence="1">
    <location>
        <begin position="29"/>
        <end position="48"/>
    </location>
</feature>
<evidence type="ECO:0000313" key="4">
    <source>
        <dbReference type="Proteomes" id="UP000647172"/>
    </source>
</evidence>
<gene>
    <name evidence="3" type="ORF">Ani05nite_30990</name>
</gene>
<feature type="transmembrane region" description="Helical" evidence="1">
    <location>
        <begin position="198"/>
        <end position="226"/>
    </location>
</feature>
<feature type="domain" description="DUF1206" evidence="2">
    <location>
        <begin position="203"/>
        <end position="272"/>
    </location>
</feature>
<feature type="transmembrane region" description="Helical" evidence="1">
    <location>
        <begin position="246"/>
        <end position="267"/>
    </location>
</feature>
<feature type="transmembrane region" description="Helical" evidence="1">
    <location>
        <begin position="111"/>
        <end position="129"/>
    </location>
</feature>
<reference evidence="3" key="1">
    <citation type="submission" date="2021-01" db="EMBL/GenBank/DDBJ databases">
        <title>Whole genome shotgun sequence of Actinoplanes nipponensis NBRC 14063.</title>
        <authorList>
            <person name="Komaki H."/>
            <person name="Tamura T."/>
        </authorList>
    </citation>
    <scope>NUCLEOTIDE SEQUENCE</scope>
    <source>
        <strain evidence="3">NBRC 14063</strain>
    </source>
</reference>
<keyword evidence="1" id="KW-0472">Membrane</keyword>
<keyword evidence="4" id="KW-1185">Reference proteome</keyword>
<dbReference type="AlphaFoldDB" id="A0A919MTX6"/>
<dbReference type="Pfam" id="PF06724">
    <property type="entry name" value="DUF1206"/>
    <property type="match status" value="3"/>
</dbReference>
<dbReference type="EMBL" id="BOMQ01000036">
    <property type="protein sequence ID" value="GIE49565.1"/>
    <property type="molecule type" value="Genomic_DNA"/>
</dbReference>
<proteinExistence type="predicted"/>
<name>A0A919MTX6_9ACTN</name>
<dbReference type="Proteomes" id="UP000647172">
    <property type="component" value="Unassembled WGS sequence"/>
</dbReference>
<evidence type="ECO:0000256" key="1">
    <source>
        <dbReference type="SAM" id="Phobius"/>
    </source>
</evidence>
<keyword evidence="1" id="KW-0812">Transmembrane</keyword>
<sequence>MPSLPSQARGAASRTADSSWLEHLTRGGLVGYGVIHLLFAWLILQIAFDGSGTDGDQSGALHELAEKPFGTFLIVVIVIGLIAMTLWQVLEAAVGHRAERGRHRLYERLASAGRALFYTYFAWTGIKVLRGKSASSADTQQQASEDLMVSTGGRITVGLAGLVIAAIGVGLVIYGVLKKFEKHLRTSRMSADMRRLSRRLGVAGYAAKGAAYGIAGILFLVAAVRYDPDKARGLDATLNVLSEQSYGRWLLALTALGIAAYGLFSIVQSRYRKV</sequence>
<organism evidence="3 4">
    <name type="scientific">Actinoplanes nipponensis</name>
    <dbReference type="NCBI Taxonomy" id="135950"/>
    <lineage>
        <taxon>Bacteria</taxon>
        <taxon>Bacillati</taxon>
        <taxon>Actinomycetota</taxon>
        <taxon>Actinomycetes</taxon>
        <taxon>Micromonosporales</taxon>
        <taxon>Micromonosporaceae</taxon>
        <taxon>Actinoplanes</taxon>
    </lineage>
</organism>
<accession>A0A919MTX6</accession>
<feature type="transmembrane region" description="Helical" evidence="1">
    <location>
        <begin position="155"/>
        <end position="177"/>
    </location>
</feature>
<evidence type="ECO:0000313" key="3">
    <source>
        <dbReference type="EMBL" id="GIE49565.1"/>
    </source>
</evidence>
<keyword evidence="1" id="KW-1133">Transmembrane helix</keyword>
<dbReference type="InterPro" id="IPR009597">
    <property type="entry name" value="DUF1206"/>
</dbReference>
<feature type="domain" description="DUF1206" evidence="2">
    <location>
        <begin position="28"/>
        <end position="94"/>
    </location>
</feature>
<comment type="caution">
    <text evidence="3">The sequence shown here is derived from an EMBL/GenBank/DDBJ whole genome shotgun (WGS) entry which is preliminary data.</text>
</comment>
<feature type="transmembrane region" description="Helical" evidence="1">
    <location>
        <begin position="68"/>
        <end position="90"/>
    </location>
</feature>
<feature type="domain" description="DUF1206" evidence="2">
    <location>
        <begin position="111"/>
        <end position="176"/>
    </location>
</feature>
<evidence type="ECO:0000259" key="2">
    <source>
        <dbReference type="Pfam" id="PF06724"/>
    </source>
</evidence>
<dbReference type="RefSeq" id="WP_203768965.1">
    <property type="nucleotide sequence ID" value="NZ_BOMQ01000036.1"/>
</dbReference>